<dbReference type="PROSITE" id="PS00221">
    <property type="entry name" value="MIP"/>
    <property type="match status" value="1"/>
</dbReference>
<evidence type="ECO:0000256" key="2">
    <source>
        <dbReference type="ARBA" id="ARBA00022448"/>
    </source>
</evidence>
<dbReference type="InterPro" id="IPR000425">
    <property type="entry name" value="MIP"/>
</dbReference>
<keyword evidence="5 6" id="KW-0472">Membrane</keyword>
<keyword evidence="4 6" id="KW-1133">Transmembrane helix</keyword>
<evidence type="ECO:0000313" key="7">
    <source>
        <dbReference type="EMBL" id="AIF15404.1"/>
    </source>
</evidence>
<evidence type="ECO:0000256" key="6">
    <source>
        <dbReference type="SAM" id="Phobius"/>
    </source>
</evidence>
<accession>A0A075HHH2</accession>
<dbReference type="InterPro" id="IPR022357">
    <property type="entry name" value="MIP_CS"/>
</dbReference>
<feature type="transmembrane region" description="Helical" evidence="6">
    <location>
        <begin position="126"/>
        <end position="145"/>
    </location>
</feature>
<evidence type="ECO:0000256" key="5">
    <source>
        <dbReference type="ARBA" id="ARBA00023136"/>
    </source>
</evidence>
<keyword evidence="2" id="KW-0813">Transport</keyword>
<evidence type="ECO:0000256" key="4">
    <source>
        <dbReference type="ARBA" id="ARBA00022989"/>
    </source>
</evidence>
<comment type="subcellular location">
    <subcellularLocation>
        <location evidence="1">Membrane</location>
        <topology evidence="1">Multi-pass membrane protein</topology>
    </subcellularLocation>
</comment>
<feature type="transmembrane region" description="Helical" evidence="6">
    <location>
        <begin position="35"/>
        <end position="57"/>
    </location>
</feature>
<organism evidence="7">
    <name type="scientific">uncultured marine thaumarchaeote KM3_70_D05</name>
    <dbReference type="NCBI Taxonomy" id="1456251"/>
    <lineage>
        <taxon>Archaea</taxon>
        <taxon>Nitrososphaerota</taxon>
        <taxon>environmental samples</taxon>
    </lineage>
</organism>
<feature type="transmembrane region" description="Helical" evidence="6">
    <location>
        <begin position="196"/>
        <end position="216"/>
    </location>
</feature>
<dbReference type="AlphaFoldDB" id="A0A075HHH2"/>
<protein>
    <submittedName>
        <fullName evidence="7">Glycerol uptake facilitator family permease (AqpZ)</fullName>
    </submittedName>
</protein>
<dbReference type="GO" id="GO:0016020">
    <property type="term" value="C:membrane"/>
    <property type="evidence" value="ECO:0007669"/>
    <property type="project" value="UniProtKB-SubCell"/>
</dbReference>
<dbReference type="SUPFAM" id="SSF81338">
    <property type="entry name" value="Aquaporin-like"/>
    <property type="match status" value="1"/>
</dbReference>
<dbReference type="PANTHER" id="PTHR45724">
    <property type="entry name" value="AQUAPORIN NIP2-1"/>
    <property type="match status" value="1"/>
</dbReference>
<dbReference type="PRINTS" id="PR00783">
    <property type="entry name" value="MINTRINSICP"/>
</dbReference>
<dbReference type="InterPro" id="IPR023271">
    <property type="entry name" value="Aquaporin-like"/>
</dbReference>
<evidence type="ECO:0000256" key="1">
    <source>
        <dbReference type="ARBA" id="ARBA00004141"/>
    </source>
</evidence>
<dbReference type="InterPro" id="IPR034294">
    <property type="entry name" value="Aquaporin_transptr"/>
</dbReference>
<dbReference type="Gene3D" id="1.20.1080.10">
    <property type="entry name" value="Glycerol uptake facilitator protein"/>
    <property type="match status" value="1"/>
</dbReference>
<keyword evidence="3 6" id="KW-0812">Transmembrane</keyword>
<gene>
    <name evidence="7" type="primary">aqpZ</name>
</gene>
<feature type="transmembrane region" description="Helical" evidence="6">
    <location>
        <begin position="152"/>
        <end position="176"/>
    </location>
</feature>
<sequence>MHSSNKIIFIAELIGTFGLVVGATGSIVYDGMLGGIYGIGFSAAGHFVALAVVVYAFGKYSMAHFNPAVTIAFFITKHVKGKQLPLYFTAQTIGAFLGTIFVLFVIGDYANLGTNTPDVSYPLGAVFGYEVIASIFLMGVIYIVVHFKKLRMLTGIAIGGIISIDVLLFGEISGASMNPIRSLAPAIISGTPSDLWLYWTTPFIGMLIVAAIFKALSRRTKNTSTH</sequence>
<reference evidence="7" key="1">
    <citation type="journal article" date="2014" name="Genome Biol. Evol.">
        <title>Pangenome evidence for extensive interdomain horizontal transfer affecting lineage core and shell genes in uncultured planktonic thaumarchaeota and euryarchaeota.</title>
        <authorList>
            <person name="Deschamps P."/>
            <person name="Zivanovic Y."/>
            <person name="Moreira D."/>
            <person name="Rodriguez-Valera F."/>
            <person name="Lopez-Garcia P."/>
        </authorList>
    </citation>
    <scope>NUCLEOTIDE SEQUENCE</scope>
</reference>
<evidence type="ECO:0000256" key="3">
    <source>
        <dbReference type="ARBA" id="ARBA00022692"/>
    </source>
</evidence>
<proteinExistence type="predicted"/>
<dbReference type="EMBL" id="KF901028">
    <property type="protein sequence ID" value="AIF15404.1"/>
    <property type="molecule type" value="Genomic_DNA"/>
</dbReference>
<dbReference type="PANTHER" id="PTHR45724:SF13">
    <property type="entry name" value="AQUAPORIN NIP1-1-RELATED"/>
    <property type="match status" value="1"/>
</dbReference>
<dbReference type="GO" id="GO:0015267">
    <property type="term" value="F:channel activity"/>
    <property type="evidence" value="ECO:0007669"/>
    <property type="project" value="InterPro"/>
</dbReference>
<dbReference type="Pfam" id="PF00230">
    <property type="entry name" value="MIP"/>
    <property type="match status" value="1"/>
</dbReference>
<name>A0A075HHH2_9ARCH</name>
<feature type="transmembrane region" description="Helical" evidence="6">
    <location>
        <begin position="7"/>
        <end position="29"/>
    </location>
</feature>
<feature type="transmembrane region" description="Helical" evidence="6">
    <location>
        <begin position="84"/>
        <end position="106"/>
    </location>
</feature>